<evidence type="ECO:0000313" key="1">
    <source>
        <dbReference type="Proteomes" id="UP000038045"/>
    </source>
</evidence>
<proteinExistence type="predicted"/>
<name>A0A0N5A180_PARTI</name>
<dbReference type="WBParaSite" id="PTRK_0001538000.1">
    <property type="protein sequence ID" value="PTRK_0001538000.1"/>
    <property type="gene ID" value="PTRK_0001538000"/>
</dbReference>
<sequence>MTFDVTLCKSIPEEEDNNSQHVSLAVNGLYGITEDCYFFLSKSHTKFVEMIKTHHVMKSNNKRSCKDGKIIQLNELTNNNIGNFLIFVKNNNSIDIYFHKQKYDTKSMISTKLMVDLKFLNTLTLDSFEVILTNSILKVSVISGTEMRIVFTSLQTYPTLKIGRFESILIHGKYQGYIKHSLLLDNNLQTFILSTGIEVNYENKFLSTGEMFYMDPIGNMDKVTVQFTDGNCKLIHIYSKNVAEICENGKIKSRKFNFNNLKLGDNMLIYSNKININLSPHKVESFGWIENFSKSRKRINVTIDI</sequence>
<accession>A0A0N5A180</accession>
<dbReference type="Proteomes" id="UP000038045">
    <property type="component" value="Unplaced"/>
</dbReference>
<protein>
    <submittedName>
        <fullName evidence="2">Galectin</fullName>
    </submittedName>
</protein>
<organism evidence="1 2">
    <name type="scientific">Parastrongyloides trichosuri</name>
    <name type="common">Possum-specific nematode worm</name>
    <dbReference type="NCBI Taxonomy" id="131310"/>
    <lineage>
        <taxon>Eukaryota</taxon>
        <taxon>Metazoa</taxon>
        <taxon>Ecdysozoa</taxon>
        <taxon>Nematoda</taxon>
        <taxon>Chromadorea</taxon>
        <taxon>Rhabditida</taxon>
        <taxon>Tylenchina</taxon>
        <taxon>Panagrolaimomorpha</taxon>
        <taxon>Strongyloidoidea</taxon>
        <taxon>Strongyloididae</taxon>
        <taxon>Parastrongyloides</taxon>
    </lineage>
</organism>
<dbReference type="AlphaFoldDB" id="A0A0N5A180"/>
<evidence type="ECO:0000313" key="2">
    <source>
        <dbReference type="WBParaSite" id="PTRK_0001538000.1"/>
    </source>
</evidence>
<keyword evidence="1" id="KW-1185">Reference proteome</keyword>
<reference evidence="2" key="1">
    <citation type="submission" date="2017-02" db="UniProtKB">
        <authorList>
            <consortium name="WormBaseParasite"/>
        </authorList>
    </citation>
    <scope>IDENTIFICATION</scope>
</reference>